<dbReference type="InterPro" id="IPR001387">
    <property type="entry name" value="Cro/C1-type_HTH"/>
</dbReference>
<evidence type="ECO:0000313" key="4">
    <source>
        <dbReference type="Proteomes" id="UP000001989"/>
    </source>
</evidence>
<keyword evidence="1" id="KW-0238">DNA-binding</keyword>
<dbReference type="CDD" id="cd00093">
    <property type="entry name" value="HTH_XRE"/>
    <property type="match status" value="1"/>
</dbReference>
<dbReference type="PROSITE" id="PS50943">
    <property type="entry name" value="HTH_CROC1"/>
    <property type="match status" value="1"/>
</dbReference>
<dbReference type="KEGG" id="swi:Swit_4610"/>
<dbReference type="EMBL" id="CP000699">
    <property type="protein sequence ID" value="ABQ70948.1"/>
    <property type="molecule type" value="Genomic_DNA"/>
</dbReference>
<evidence type="ECO:0000259" key="2">
    <source>
        <dbReference type="PROSITE" id="PS50943"/>
    </source>
</evidence>
<dbReference type="SMART" id="SM00530">
    <property type="entry name" value="HTH_XRE"/>
    <property type="match status" value="1"/>
</dbReference>
<dbReference type="SUPFAM" id="SSF47413">
    <property type="entry name" value="lambda repressor-like DNA-binding domains"/>
    <property type="match status" value="1"/>
</dbReference>
<feature type="domain" description="HTH cro/C1-type" evidence="2">
    <location>
        <begin position="43"/>
        <end position="97"/>
    </location>
</feature>
<dbReference type="InterPro" id="IPR010982">
    <property type="entry name" value="Lambda_DNA-bd_dom_sf"/>
</dbReference>
<proteinExistence type="predicted"/>
<accession>A0A9J9HFZ1</accession>
<dbReference type="PANTHER" id="PTHR46797">
    <property type="entry name" value="HTH-TYPE TRANSCRIPTIONAL REGULATOR"/>
    <property type="match status" value="1"/>
</dbReference>
<gene>
    <name evidence="3" type="ordered locus">Swit_4610</name>
</gene>
<dbReference type="CDD" id="cd02209">
    <property type="entry name" value="cupin_XRE_C"/>
    <property type="match status" value="1"/>
</dbReference>
<dbReference type="InterPro" id="IPR013096">
    <property type="entry name" value="Cupin_2"/>
</dbReference>
<dbReference type="PANTHER" id="PTHR46797:SF20">
    <property type="entry name" value="BLR4304 PROTEIN"/>
    <property type="match status" value="1"/>
</dbReference>
<dbReference type="GO" id="GO:0003700">
    <property type="term" value="F:DNA-binding transcription factor activity"/>
    <property type="evidence" value="ECO:0007669"/>
    <property type="project" value="TreeGrafter"/>
</dbReference>
<reference evidence="3 4" key="1">
    <citation type="journal article" date="2010" name="J. Bacteriol.">
        <title>Genome sequence of the dioxin-mineralizing bacterium Sphingomonas wittichii RW1.</title>
        <authorList>
            <person name="Miller T.R."/>
            <person name="Delcher A.L."/>
            <person name="Salzberg S.L."/>
            <person name="Saunders E."/>
            <person name="Detter J.C."/>
            <person name="Halden R.U."/>
        </authorList>
    </citation>
    <scope>NUCLEOTIDE SEQUENCE [LARGE SCALE GENOMIC DNA]</scope>
    <source>
        <strain evidence="4">DSM 6014 / CCUG 31198 / JCM 15750 / NBRC 105917 / EY 4224 / RW1</strain>
    </source>
</reference>
<dbReference type="InterPro" id="IPR011051">
    <property type="entry name" value="RmlC_Cupin_sf"/>
</dbReference>
<dbReference type="Gene3D" id="1.10.260.40">
    <property type="entry name" value="lambda repressor-like DNA-binding domains"/>
    <property type="match status" value="1"/>
</dbReference>
<protein>
    <submittedName>
        <fullName evidence="3">Transcriptional regulator, XRE family</fullName>
    </submittedName>
</protein>
<dbReference type="SUPFAM" id="SSF51182">
    <property type="entry name" value="RmlC-like cupins"/>
    <property type="match status" value="1"/>
</dbReference>
<dbReference type="InterPro" id="IPR050807">
    <property type="entry name" value="TransReg_Diox_bact_type"/>
</dbReference>
<dbReference type="Pfam" id="PF07883">
    <property type="entry name" value="Cupin_2"/>
    <property type="match status" value="1"/>
</dbReference>
<dbReference type="AlphaFoldDB" id="A0A9J9HFZ1"/>
<dbReference type="GO" id="GO:0003677">
    <property type="term" value="F:DNA binding"/>
    <property type="evidence" value="ECO:0007669"/>
    <property type="project" value="UniProtKB-KW"/>
</dbReference>
<dbReference type="Pfam" id="PF01381">
    <property type="entry name" value="HTH_3"/>
    <property type="match status" value="1"/>
</dbReference>
<dbReference type="GO" id="GO:0005829">
    <property type="term" value="C:cytosol"/>
    <property type="evidence" value="ECO:0007669"/>
    <property type="project" value="TreeGrafter"/>
</dbReference>
<keyword evidence="4" id="KW-1185">Reference proteome</keyword>
<organism evidence="3 4">
    <name type="scientific">Rhizorhabdus wittichii (strain DSM 6014 / CCUG 31198 / JCM 15750 / NBRC 105917 / EY 4224 / RW1)</name>
    <name type="common">Sphingomonas wittichii</name>
    <dbReference type="NCBI Taxonomy" id="392499"/>
    <lineage>
        <taxon>Bacteria</taxon>
        <taxon>Pseudomonadati</taxon>
        <taxon>Pseudomonadota</taxon>
        <taxon>Alphaproteobacteria</taxon>
        <taxon>Sphingomonadales</taxon>
        <taxon>Sphingomonadaceae</taxon>
        <taxon>Rhizorhabdus</taxon>
    </lineage>
</organism>
<dbReference type="InterPro" id="IPR014710">
    <property type="entry name" value="RmlC-like_jellyroll"/>
</dbReference>
<sequence length="252" mass="27424">MKSPVHIIAEARSASTSDDQALGISPETMAKTPRNTSQPGPALRAARLDKGLSLRELAARTGLPFSTLSKLENGKMGMTYDRLVLLAQALGVEIGKLFSTAAPDEPARGAVGRRSIIRAGEWPESSSERYRHHYLAADLLDKMMVPMIIEVEARTLEEYRGIARHEGEEYLYVLCGAMELHSDLYAPLRLEQGDSIYFDSGMAHAYVRVSDGPCRLLSICAGAGIQRFVETANHRWDKAPPGEADAGDGPDG</sequence>
<evidence type="ECO:0000313" key="3">
    <source>
        <dbReference type="EMBL" id="ABQ70948.1"/>
    </source>
</evidence>
<dbReference type="Gene3D" id="2.60.120.10">
    <property type="entry name" value="Jelly Rolls"/>
    <property type="match status" value="1"/>
</dbReference>
<name>A0A9J9HFZ1_RHIWR</name>
<evidence type="ECO:0000256" key="1">
    <source>
        <dbReference type="ARBA" id="ARBA00023125"/>
    </source>
</evidence>
<dbReference type="Proteomes" id="UP000001989">
    <property type="component" value="Chromosome"/>
</dbReference>